<sequence>MAEIGGDELRFEQWNTERERGSERRNNGCLNVSLGLQLPNGDINCKHGFWASGIAATNGGLDVRLLTEEEITCKARRHVSTRRGLDPLPKERKKELQLYKKGLVENDQARLHLRHVH</sequence>
<accession>A0AAW1WHZ4</accession>
<comment type="caution">
    <text evidence="1">The sequence shown here is derived from an EMBL/GenBank/DDBJ whole genome shotgun (WGS) entry which is preliminary data.</text>
</comment>
<keyword evidence="2" id="KW-1185">Reference proteome</keyword>
<evidence type="ECO:0000313" key="2">
    <source>
        <dbReference type="Proteomes" id="UP001457282"/>
    </source>
</evidence>
<dbReference type="EMBL" id="JBEDUW010000006">
    <property type="protein sequence ID" value="KAK9924188.1"/>
    <property type="molecule type" value="Genomic_DNA"/>
</dbReference>
<dbReference type="Proteomes" id="UP001457282">
    <property type="component" value="Unassembled WGS sequence"/>
</dbReference>
<name>A0AAW1WHZ4_RUBAR</name>
<evidence type="ECO:0000313" key="1">
    <source>
        <dbReference type="EMBL" id="KAK9924188.1"/>
    </source>
</evidence>
<organism evidence="1 2">
    <name type="scientific">Rubus argutus</name>
    <name type="common">Southern blackberry</name>
    <dbReference type="NCBI Taxonomy" id="59490"/>
    <lineage>
        <taxon>Eukaryota</taxon>
        <taxon>Viridiplantae</taxon>
        <taxon>Streptophyta</taxon>
        <taxon>Embryophyta</taxon>
        <taxon>Tracheophyta</taxon>
        <taxon>Spermatophyta</taxon>
        <taxon>Magnoliopsida</taxon>
        <taxon>eudicotyledons</taxon>
        <taxon>Gunneridae</taxon>
        <taxon>Pentapetalae</taxon>
        <taxon>rosids</taxon>
        <taxon>fabids</taxon>
        <taxon>Rosales</taxon>
        <taxon>Rosaceae</taxon>
        <taxon>Rosoideae</taxon>
        <taxon>Rosoideae incertae sedis</taxon>
        <taxon>Rubus</taxon>
    </lineage>
</organism>
<reference evidence="1 2" key="1">
    <citation type="journal article" date="2023" name="G3 (Bethesda)">
        <title>A chromosome-length genome assembly and annotation of blackberry (Rubus argutus, cv. 'Hillquist').</title>
        <authorList>
            <person name="Bruna T."/>
            <person name="Aryal R."/>
            <person name="Dudchenko O."/>
            <person name="Sargent D.J."/>
            <person name="Mead D."/>
            <person name="Buti M."/>
            <person name="Cavallini A."/>
            <person name="Hytonen T."/>
            <person name="Andres J."/>
            <person name="Pham M."/>
            <person name="Weisz D."/>
            <person name="Mascagni F."/>
            <person name="Usai G."/>
            <person name="Natali L."/>
            <person name="Bassil N."/>
            <person name="Fernandez G.E."/>
            <person name="Lomsadze A."/>
            <person name="Armour M."/>
            <person name="Olukolu B."/>
            <person name="Poorten T."/>
            <person name="Britton C."/>
            <person name="Davik J."/>
            <person name="Ashrafi H."/>
            <person name="Aiden E.L."/>
            <person name="Borodovsky M."/>
            <person name="Worthington M."/>
        </authorList>
    </citation>
    <scope>NUCLEOTIDE SEQUENCE [LARGE SCALE GENOMIC DNA]</scope>
    <source>
        <strain evidence="1">PI 553951</strain>
    </source>
</reference>
<protein>
    <submittedName>
        <fullName evidence="1">Uncharacterized protein</fullName>
    </submittedName>
</protein>
<dbReference type="AlphaFoldDB" id="A0AAW1WHZ4"/>
<gene>
    <name evidence="1" type="ORF">M0R45_032570</name>
</gene>
<proteinExistence type="predicted"/>